<evidence type="ECO:0000256" key="1">
    <source>
        <dbReference type="SAM" id="MobiDB-lite"/>
    </source>
</evidence>
<accession>A0A2J6TKI3</accession>
<dbReference type="AlphaFoldDB" id="A0A2J6TKI3"/>
<dbReference type="RefSeq" id="XP_024740437.1">
    <property type="nucleotide sequence ID" value="XM_024871890.1"/>
</dbReference>
<evidence type="ECO:0000313" key="3">
    <source>
        <dbReference type="Proteomes" id="UP000235371"/>
    </source>
</evidence>
<evidence type="ECO:0000313" key="2">
    <source>
        <dbReference type="EMBL" id="PMD63533.1"/>
    </source>
</evidence>
<feature type="region of interest" description="Disordered" evidence="1">
    <location>
        <begin position="143"/>
        <end position="165"/>
    </location>
</feature>
<dbReference type="EMBL" id="KZ613780">
    <property type="protein sequence ID" value="PMD63533.1"/>
    <property type="molecule type" value="Genomic_DNA"/>
</dbReference>
<organism evidence="2 3">
    <name type="scientific">Hyaloscypha bicolor E</name>
    <dbReference type="NCBI Taxonomy" id="1095630"/>
    <lineage>
        <taxon>Eukaryota</taxon>
        <taxon>Fungi</taxon>
        <taxon>Dikarya</taxon>
        <taxon>Ascomycota</taxon>
        <taxon>Pezizomycotina</taxon>
        <taxon>Leotiomycetes</taxon>
        <taxon>Helotiales</taxon>
        <taxon>Hyaloscyphaceae</taxon>
        <taxon>Hyaloscypha</taxon>
        <taxon>Hyaloscypha bicolor</taxon>
    </lineage>
</organism>
<dbReference type="InParanoid" id="A0A2J6TKI3"/>
<gene>
    <name evidence="2" type="ORF">K444DRAFT_322648</name>
</gene>
<feature type="compositionally biased region" description="Basic and acidic residues" evidence="1">
    <location>
        <begin position="155"/>
        <end position="165"/>
    </location>
</feature>
<keyword evidence="3" id="KW-1185">Reference proteome</keyword>
<dbReference type="GeneID" id="36579972"/>
<protein>
    <submittedName>
        <fullName evidence="2">Uncharacterized protein</fullName>
    </submittedName>
</protein>
<dbReference type="Proteomes" id="UP000235371">
    <property type="component" value="Unassembled WGS sequence"/>
</dbReference>
<reference evidence="2 3" key="1">
    <citation type="submission" date="2016-04" db="EMBL/GenBank/DDBJ databases">
        <title>A degradative enzymes factory behind the ericoid mycorrhizal symbiosis.</title>
        <authorList>
            <consortium name="DOE Joint Genome Institute"/>
            <person name="Martino E."/>
            <person name="Morin E."/>
            <person name="Grelet G."/>
            <person name="Kuo A."/>
            <person name="Kohler A."/>
            <person name="Daghino S."/>
            <person name="Barry K."/>
            <person name="Choi C."/>
            <person name="Cichocki N."/>
            <person name="Clum A."/>
            <person name="Copeland A."/>
            <person name="Hainaut M."/>
            <person name="Haridas S."/>
            <person name="Labutti K."/>
            <person name="Lindquist E."/>
            <person name="Lipzen A."/>
            <person name="Khouja H.-R."/>
            <person name="Murat C."/>
            <person name="Ohm R."/>
            <person name="Olson A."/>
            <person name="Spatafora J."/>
            <person name="Veneault-Fourrey C."/>
            <person name="Henrissat B."/>
            <person name="Grigoriev I."/>
            <person name="Martin F."/>
            <person name="Perotto S."/>
        </authorList>
    </citation>
    <scope>NUCLEOTIDE SEQUENCE [LARGE SCALE GENOMIC DNA]</scope>
    <source>
        <strain evidence="2 3">E</strain>
    </source>
</reference>
<proteinExistence type="predicted"/>
<name>A0A2J6TKI3_9HELO</name>
<sequence>MGPPNPGMSRYVSAAASHFSLIRQSRAETPSKCNPMLAYPGDVVGWLANQRLGDRNCRLIPERPPCQLKCFSPLDLLSEIAVISHVELDPKLEKGRRHFLPLSQTKAKRLRWRPLHKASCGLIVHCGWESSALAPVAPKNGKRIEKVKSPLSSRSGKEEADPCSK</sequence>